<sequence>MKWFQSLRWRLLVLFFIVSFMPLTFFSSVLLSRMEFYFVKKAQQEWLSKANLVSIQTKEGNYLKDASNYNYFSSRIIEMSKEKDFDCRILVVDKYGFVVVDSSFTALNKTIMNKQIFDALNKKDSAEKYQLGDQTIINAAVSVPDKNNKDEVLGVVILSGNIDSVYKSLADMKSQIYLLSLVTSLFVGILCFVTSSLITKPLKTLMKFVQRITTGQLDQKVDVVGKDEIAELGNAFNHMAEQLQRVEQSRQEFVSNVSHELKTPLSSIKVLTESLIFQENVPVEMYKEFFTDINSEVDRLNNIISDLLTLVRLDQREVPLNINTVNLNDVTQGILKRLIPLAKKKEIKLIYESHKDITAEIDEVKFTLAISNLIENAIKYTPNGGEVKVIIQSDLQDVFITVKDTGIGIAKEEQSKIFERFYRTDKTRNRETGGTGLGLAITYKTIVMHNGAIVVESEEGEGSTFVIQIPLRHVWEGGTR</sequence>
<protein>
    <submittedName>
        <fullName evidence="1">Histidine kinase</fullName>
    </submittedName>
</protein>
<keyword evidence="2" id="KW-1185">Reference proteome</keyword>
<organism evidence="1 2">
    <name type="scientific">Sporanaerobium hydrogeniformans</name>
    <dbReference type="NCBI Taxonomy" id="3072179"/>
    <lineage>
        <taxon>Bacteria</taxon>
        <taxon>Bacillati</taxon>
        <taxon>Bacillota</taxon>
        <taxon>Clostridia</taxon>
        <taxon>Lachnospirales</taxon>
        <taxon>Lachnospiraceae</taxon>
        <taxon>Sporanaerobium</taxon>
    </lineage>
</organism>
<evidence type="ECO:0000313" key="1">
    <source>
        <dbReference type="EMBL" id="PHV71502.1"/>
    </source>
</evidence>
<evidence type="ECO:0000313" key="2">
    <source>
        <dbReference type="Proteomes" id="UP000224460"/>
    </source>
</evidence>
<keyword evidence="1" id="KW-0808">Transferase</keyword>
<comment type="caution">
    <text evidence="1">The sequence shown here is derived from an EMBL/GenBank/DDBJ whole genome shotgun (WGS) entry which is preliminary data.</text>
</comment>
<dbReference type="EMBL" id="PEDL01000003">
    <property type="protein sequence ID" value="PHV71502.1"/>
    <property type="molecule type" value="Genomic_DNA"/>
</dbReference>
<name>A0AC61DF11_9FIRM</name>
<gene>
    <name evidence="1" type="ORF">CS063_05500</name>
</gene>
<dbReference type="Proteomes" id="UP000224460">
    <property type="component" value="Unassembled WGS sequence"/>
</dbReference>
<accession>A0AC61DF11</accession>
<keyword evidence="1" id="KW-0418">Kinase</keyword>
<proteinExistence type="predicted"/>
<reference evidence="1" key="1">
    <citation type="submission" date="2017-10" db="EMBL/GenBank/DDBJ databases">
        <title>Genome sequence of cellulolytic Lachnospiraceae bacterium XHS1971 isolated from hotspring sediment.</title>
        <authorList>
            <person name="Vasudevan G."/>
            <person name="Joshi A.J."/>
            <person name="Hivarkar S."/>
            <person name="Lanjekar V.B."/>
            <person name="Dhakephalkar P.K."/>
            <person name="Dagar S."/>
        </authorList>
    </citation>
    <scope>NUCLEOTIDE SEQUENCE</scope>
    <source>
        <strain evidence="1">XHS1971</strain>
    </source>
</reference>